<dbReference type="PIRSF" id="PIRSF016325">
    <property type="entry name" value="Phstyr_phstse_ac"/>
    <property type="match status" value="1"/>
</dbReference>
<dbReference type="InterPro" id="IPR004327">
    <property type="entry name" value="Phstyr_phstse_ac"/>
</dbReference>
<dbReference type="PANTHER" id="PTHR10012">
    <property type="entry name" value="SERINE/THREONINE-PROTEIN PHOSPHATASE 2A REGULATORY SUBUNIT B"/>
    <property type="match status" value="1"/>
</dbReference>
<dbReference type="Proteomes" id="UP000837801">
    <property type="component" value="Unassembled WGS sequence"/>
</dbReference>
<gene>
    <name evidence="7" type="ORF">CLIB1423_18S03004</name>
</gene>
<evidence type="ECO:0000313" key="8">
    <source>
        <dbReference type="Proteomes" id="UP000837801"/>
    </source>
</evidence>
<dbReference type="AlphaFoldDB" id="A0A9P0QSK8"/>
<dbReference type="GO" id="GO:0003755">
    <property type="term" value="F:peptidyl-prolyl cis-trans isomerase activity"/>
    <property type="evidence" value="ECO:0007669"/>
    <property type="project" value="UniProtKB-KW"/>
</dbReference>
<dbReference type="PANTHER" id="PTHR10012:SF5">
    <property type="entry name" value="SERINE_THREONINE-PROTEIN PHOSPHATASE 2A ACTIVATOR 2"/>
    <property type="match status" value="1"/>
</dbReference>
<evidence type="ECO:0000256" key="3">
    <source>
        <dbReference type="ARBA" id="ARBA00022490"/>
    </source>
</evidence>
<dbReference type="GO" id="GO:0008160">
    <property type="term" value="F:protein tyrosine phosphatase activator activity"/>
    <property type="evidence" value="ECO:0007669"/>
    <property type="project" value="TreeGrafter"/>
</dbReference>
<comment type="subcellular location">
    <subcellularLocation>
        <location evidence="2 6">Cytoplasm</location>
    </subcellularLocation>
</comment>
<dbReference type="FunFam" id="1.20.120.1150:FF:000002">
    <property type="entry name" value="Serine/threonine-protein phosphatase 2A activator"/>
    <property type="match status" value="1"/>
</dbReference>
<keyword evidence="4 6" id="KW-0697">Rotamase</keyword>
<evidence type="ECO:0000256" key="1">
    <source>
        <dbReference type="ARBA" id="ARBA00000971"/>
    </source>
</evidence>
<keyword evidence="8" id="KW-1185">Reference proteome</keyword>
<dbReference type="GO" id="GO:0005634">
    <property type="term" value="C:nucleus"/>
    <property type="evidence" value="ECO:0007669"/>
    <property type="project" value="TreeGrafter"/>
</dbReference>
<name>A0A9P0QSK8_9ASCO</name>
<dbReference type="GO" id="GO:0005737">
    <property type="term" value="C:cytoplasm"/>
    <property type="evidence" value="ECO:0007669"/>
    <property type="project" value="UniProtKB-SubCell"/>
</dbReference>
<comment type="function">
    <text evidence="6">PPIases accelerate the folding of proteins. It catalyzes the cis-trans isomerization of proline imidic peptide bonds in oligopeptides.</text>
</comment>
<comment type="similarity">
    <text evidence="6">Belongs to the PTPA-type PPIase family.</text>
</comment>
<evidence type="ECO:0000313" key="7">
    <source>
        <dbReference type="EMBL" id="CAH2354757.1"/>
    </source>
</evidence>
<sequence length="365" mass="41642">MTLARRIVSPEDLTQWIESPAYNQIITFITKLQDSVQGKPNDSPVQVSENSQIVLNLLDNVVQRAIDNNPVVHEKEISRFGKIEFRDFYDELGELLPAEIKTLVVAKYGNEEEASEISEYFKNSFGNRTRIDYGSGHELNFIVFLLCLSKLKYFQDEDFPCIILQVFNKYMKIMRQLQKVYWLEPAGSHGVWGLDDYHFLPFLFGASQLATHPHMRPKSIHNEELVEQFYKQYMYLECIHFINSIKTTPQGENPEAGAGKLSLRWHSPMLDDISAAKSWAKIKEGMIKMYKAEVLSKLPIIQHLMFGSLIVCPEGVAEHSHDDADSDCGHIHEAVNTWGDCCGIKVPSAIAASEMNKLKKPIPFD</sequence>
<dbReference type="Gene3D" id="1.20.120.1150">
    <property type="match status" value="1"/>
</dbReference>
<organism evidence="7 8">
    <name type="scientific">[Candida] railenensis</name>
    <dbReference type="NCBI Taxonomy" id="45579"/>
    <lineage>
        <taxon>Eukaryota</taxon>
        <taxon>Fungi</taxon>
        <taxon>Dikarya</taxon>
        <taxon>Ascomycota</taxon>
        <taxon>Saccharomycotina</taxon>
        <taxon>Pichiomycetes</taxon>
        <taxon>Debaryomycetaceae</taxon>
        <taxon>Kurtzmaniella</taxon>
    </lineage>
</organism>
<protein>
    <recommendedName>
        <fullName evidence="6">Serine/threonine-protein phosphatase 2A activator</fullName>
        <ecNumber evidence="6">5.2.1.8</ecNumber>
    </recommendedName>
    <alternativeName>
        <fullName evidence="6">Phosphotyrosyl phosphatase activator</fullName>
    </alternativeName>
</protein>
<dbReference type="SUPFAM" id="SSF140984">
    <property type="entry name" value="PTPA-like"/>
    <property type="match status" value="1"/>
</dbReference>
<evidence type="ECO:0000256" key="4">
    <source>
        <dbReference type="ARBA" id="ARBA00023110"/>
    </source>
</evidence>
<dbReference type="GO" id="GO:0000159">
    <property type="term" value="C:protein phosphatase type 2A complex"/>
    <property type="evidence" value="ECO:0007669"/>
    <property type="project" value="TreeGrafter"/>
</dbReference>
<comment type="caution">
    <text evidence="7">The sequence shown here is derived from an EMBL/GenBank/DDBJ whole genome shotgun (WGS) entry which is preliminary data.</text>
</comment>
<proteinExistence type="inferred from homology"/>
<dbReference type="Pfam" id="PF03095">
    <property type="entry name" value="PTPA"/>
    <property type="match status" value="1"/>
</dbReference>
<dbReference type="InterPro" id="IPR043170">
    <property type="entry name" value="PTPA_C_lid"/>
</dbReference>
<reference evidence="7" key="1">
    <citation type="submission" date="2022-03" db="EMBL/GenBank/DDBJ databases">
        <authorList>
            <person name="Legras J.-L."/>
            <person name="Devillers H."/>
            <person name="Grondin C."/>
        </authorList>
    </citation>
    <scope>NUCLEOTIDE SEQUENCE</scope>
    <source>
        <strain evidence="7">CLIB 1423</strain>
    </source>
</reference>
<dbReference type="OrthoDB" id="16120at2759"/>
<keyword evidence="5 6" id="KW-0413">Isomerase</keyword>
<evidence type="ECO:0000256" key="6">
    <source>
        <dbReference type="RuleBase" id="RU361210"/>
    </source>
</evidence>
<comment type="catalytic activity">
    <reaction evidence="1 6">
        <text>[protein]-peptidylproline (omega=180) = [protein]-peptidylproline (omega=0)</text>
        <dbReference type="Rhea" id="RHEA:16237"/>
        <dbReference type="Rhea" id="RHEA-COMP:10747"/>
        <dbReference type="Rhea" id="RHEA-COMP:10748"/>
        <dbReference type="ChEBI" id="CHEBI:83833"/>
        <dbReference type="ChEBI" id="CHEBI:83834"/>
        <dbReference type="EC" id="5.2.1.8"/>
    </reaction>
</comment>
<keyword evidence="3 6" id="KW-0963">Cytoplasm</keyword>
<evidence type="ECO:0000256" key="2">
    <source>
        <dbReference type="ARBA" id="ARBA00004496"/>
    </source>
</evidence>
<dbReference type="GO" id="GO:0007052">
    <property type="term" value="P:mitotic spindle organization"/>
    <property type="evidence" value="ECO:0007669"/>
    <property type="project" value="TreeGrafter"/>
</dbReference>
<accession>A0A9P0QSK8</accession>
<dbReference type="CDD" id="cd04087">
    <property type="entry name" value="PTPA"/>
    <property type="match status" value="1"/>
</dbReference>
<evidence type="ECO:0000256" key="5">
    <source>
        <dbReference type="ARBA" id="ARBA00023235"/>
    </source>
</evidence>
<dbReference type="EMBL" id="CAKXYY010000018">
    <property type="protein sequence ID" value="CAH2354757.1"/>
    <property type="molecule type" value="Genomic_DNA"/>
</dbReference>
<dbReference type="EC" id="5.2.1.8" evidence="6"/>
<dbReference type="InterPro" id="IPR037218">
    <property type="entry name" value="PTPA_sf"/>
</dbReference>